<dbReference type="Proteomes" id="UP001183604">
    <property type="component" value="Unassembled WGS sequence"/>
</dbReference>
<dbReference type="AlphaFoldDB" id="A0A9X3PP42"/>
<protein>
    <submittedName>
        <fullName evidence="2">Uncharacterized protein</fullName>
    </submittedName>
</protein>
<evidence type="ECO:0000313" key="4">
    <source>
        <dbReference type="Proteomes" id="UP001145799"/>
    </source>
</evidence>
<evidence type="ECO:0000313" key="5">
    <source>
        <dbReference type="Proteomes" id="UP001183604"/>
    </source>
</evidence>
<proteinExistence type="predicted"/>
<dbReference type="RefSeq" id="WP_270123120.1">
    <property type="nucleotide sequence ID" value="NZ_BAAAOM010000001.1"/>
</dbReference>
<keyword evidence="5" id="KW-1185">Reference proteome</keyword>
<feature type="region of interest" description="Disordered" evidence="1">
    <location>
        <begin position="1"/>
        <end position="21"/>
    </location>
</feature>
<dbReference type="EMBL" id="JAPZVQ010000010">
    <property type="protein sequence ID" value="MDA1386647.1"/>
    <property type="molecule type" value="Genomic_DNA"/>
</dbReference>
<dbReference type="EMBL" id="JAVDYD010000001">
    <property type="protein sequence ID" value="MDR7340715.1"/>
    <property type="molecule type" value="Genomic_DNA"/>
</dbReference>
<evidence type="ECO:0000313" key="3">
    <source>
        <dbReference type="EMBL" id="MDR7340715.1"/>
    </source>
</evidence>
<sequence>MTDTPNPGALADRLKPSADADADDVEFEVEEALGRLEALPDLPVTEHVQVFEGVQQRLSEILSNVDDA</sequence>
<gene>
    <name evidence="3" type="ORF">J2S69_004434</name>
    <name evidence="2" type="ORF">O2L01_16735</name>
</gene>
<reference evidence="3 5" key="2">
    <citation type="submission" date="2023-07" db="EMBL/GenBank/DDBJ databases">
        <title>Sequencing the genomes of 1000 actinobacteria strains.</title>
        <authorList>
            <person name="Klenk H.-P."/>
        </authorList>
    </citation>
    <scope>NUCLEOTIDE SEQUENCE [LARGE SCALE GENOMIC DNA]</scope>
    <source>
        <strain evidence="3 5">DSM 44724</strain>
    </source>
</reference>
<comment type="caution">
    <text evidence="2">The sequence shown here is derived from an EMBL/GenBank/DDBJ whole genome shotgun (WGS) entry which is preliminary data.</text>
</comment>
<evidence type="ECO:0000256" key="1">
    <source>
        <dbReference type="SAM" id="MobiDB-lite"/>
    </source>
</evidence>
<dbReference type="Proteomes" id="UP001145799">
    <property type="component" value="Unassembled WGS sequence"/>
</dbReference>
<accession>A0A9X3PP42</accession>
<reference evidence="2" key="1">
    <citation type="submission" date="2022-12" db="EMBL/GenBank/DDBJ databases">
        <title>Gycomyces niveus sp.nov., a novel actinomycete isolated from soil in Shouguang.</title>
        <authorList>
            <person name="Yang X."/>
        </authorList>
    </citation>
    <scope>NUCLEOTIDE SEQUENCE</scope>
    <source>
        <strain evidence="2">DSM 44724</strain>
    </source>
</reference>
<organism evidence="2 4">
    <name type="scientific">Glycomyces lechevalierae</name>
    <dbReference type="NCBI Taxonomy" id="256034"/>
    <lineage>
        <taxon>Bacteria</taxon>
        <taxon>Bacillati</taxon>
        <taxon>Actinomycetota</taxon>
        <taxon>Actinomycetes</taxon>
        <taxon>Glycomycetales</taxon>
        <taxon>Glycomycetaceae</taxon>
        <taxon>Glycomyces</taxon>
    </lineage>
</organism>
<name>A0A9X3PP42_9ACTN</name>
<evidence type="ECO:0000313" key="2">
    <source>
        <dbReference type="EMBL" id="MDA1386647.1"/>
    </source>
</evidence>